<proteinExistence type="predicted"/>
<sequence>MVFHFTVDKLMASIHQEVIFFNSKEEAHGPATTWSSPSRSWSGVTALEEGEASIKRVSSHWKKEEKPWMNGKEKAR</sequence>
<dbReference type="Proteomes" id="UP000053144">
    <property type="component" value="Chromosome 11"/>
</dbReference>
<dbReference type="AlphaFoldDB" id="A0A0L9VRK1"/>
<dbReference type="EMBL" id="CM003381">
    <property type="protein sequence ID" value="KOM57573.1"/>
    <property type="molecule type" value="Genomic_DNA"/>
</dbReference>
<name>A0A0L9VRK1_PHAAN</name>
<reference evidence="3" key="1">
    <citation type="journal article" date="2015" name="Proc. Natl. Acad. Sci. U.S.A.">
        <title>Genome sequencing of adzuki bean (Vigna angularis) provides insight into high starch and low fat accumulation and domestication.</title>
        <authorList>
            <person name="Yang K."/>
            <person name="Tian Z."/>
            <person name="Chen C."/>
            <person name="Luo L."/>
            <person name="Zhao B."/>
            <person name="Wang Z."/>
            <person name="Yu L."/>
            <person name="Li Y."/>
            <person name="Sun Y."/>
            <person name="Li W."/>
            <person name="Chen Y."/>
            <person name="Li Y."/>
            <person name="Zhang Y."/>
            <person name="Ai D."/>
            <person name="Zhao J."/>
            <person name="Shang C."/>
            <person name="Ma Y."/>
            <person name="Wu B."/>
            <person name="Wang M."/>
            <person name="Gao L."/>
            <person name="Sun D."/>
            <person name="Zhang P."/>
            <person name="Guo F."/>
            <person name="Wang W."/>
            <person name="Li Y."/>
            <person name="Wang J."/>
            <person name="Varshney R.K."/>
            <person name="Wang J."/>
            <person name="Ling H.Q."/>
            <person name="Wan P."/>
        </authorList>
    </citation>
    <scope>NUCLEOTIDE SEQUENCE</scope>
    <source>
        <strain evidence="3">cv. Jingnong 6</strain>
    </source>
</reference>
<feature type="region of interest" description="Disordered" evidence="1">
    <location>
        <begin position="55"/>
        <end position="76"/>
    </location>
</feature>
<accession>A0A0L9VRK1</accession>
<evidence type="ECO:0000313" key="2">
    <source>
        <dbReference type="EMBL" id="KOM57573.1"/>
    </source>
</evidence>
<feature type="compositionally biased region" description="Basic and acidic residues" evidence="1">
    <location>
        <begin position="61"/>
        <end position="76"/>
    </location>
</feature>
<organism evidence="2 3">
    <name type="scientific">Phaseolus angularis</name>
    <name type="common">Azuki bean</name>
    <name type="synonym">Vigna angularis</name>
    <dbReference type="NCBI Taxonomy" id="3914"/>
    <lineage>
        <taxon>Eukaryota</taxon>
        <taxon>Viridiplantae</taxon>
        <taxon>Streptophyta</taxon>
        <taxon>Embryophyta</taxon>
        <taxon>Tracheophyta</taxon>
        <taxon>Spermatophyta</taxon>
        <taxon>Magnoliopsida</taxon>
        <taxon>eudicotyledons</taxon>
        <taxon>Gunneridae</taxon>
        <taxon>Pentapetalae</taxon>
        <taxon>rosids</taxon>
        <taxon>fabids</taxon>
        <taxon>Fabales</taxon>
        <taxon>Fabaceae</taxon>
        <taxon>Papilionoideae</taxon>
        <taxon>50 kb inversion clade</taxon>
        <taxon>NPAAA clade</taxon>
        <taxon>indigoferoid/millettioid clade</taxon>
        <taxon>Phaseoleae</taxon>
        <taxon>Vigna</taxon>
    </lineage>
</organism>
<gene>
    <name evidence="2" type="ORF">LR48_Vigan11g060600</name>
</gene>
<evidence type="ECO:0000313" key="3">
    <source>
        <dbReference type="Proteomes" id="UP000053144"/>
    </source>
</evidence>
<dbReference type="Gramene" id="KOM57573">
    <property type="protein sequence ID" value="KOM57573"/>
    <property type="gene ID" value="LR48_Vigan11g060600"/>
</dbReference>
<protein>
    <submittedName>
        <fullName evidence="2">Uncharacterized protein</fullName>
    </submittedName>
</protein>
<evidence type="ECO:0000256" key="1">
    <source>
        <dbReference type="SAM" id="MobiDB-lite"/>
    </source>
</evidence>